<protein>
    <recommendedName>
        <fullName evidence="1">ABM domain-containing protein</fullName>
    </recommendedName>
</protein>
<dbReference type="PROSITE" id="PS51725">
    <property type="entry name" value="ABM"/>
    <property type="match status" value="1"/>
</dbReference>
<dbReference type="RefSeq" id="WP_059350494.1">
    <property type="nucleotide sequence ID" value="NZ_LDYG01000020.1"/>
</dbReference>
<dbReference type="Pfam" id="PF03992">
    <property type="entry name" value="ABM"/>
    <property type="match status" value="1"/>
</dbReference>
<name>A0A147KAF9_9BACI</name>
<dbReference type="InterPro" id="IPR050404">
    <property type="entry name" value="Heme-degrading_MO"/>
</dbReference>
<dbReference type="PANTHER" id="PTHR34474:SF2">
    <property type="entry name" value="SIGNAL TRANSDUCTION PROTEIN TRAP"/>
    <property type="match status" value="1"/>
</dbReference>
<dbReference type="Gene3D" id="3.30.70.100">
    <property type="match status" value="1"/>
</dbReference>
<proteinExistence type="predicted"/>
<accession>A0A147KAF9</accession>
<feature type="domain" description="ABM" evidence="1">
    <location>
        <begin position="66"/>
        <end position="155"/>
    </location>
</feature>
<evidence type="ECO:0000259" key="1">
    <source>
        <dbReference type="PROSITE" id="PS51725"/>
    </source>
</evidence>
<evidence type="ECO:0000313" key="2">
    <source>
        <dbReference type="EMBL" id="KUP07706.1"/>
    </source>
</evidence>
<dbReference type="PANTHER" id="PTHR34474">
    <property type="entry name" value="SIGNAL TRANSDUCTION PROTEIN TRAP"/>
    <property type="match status" value="1"/>
</dbReference>
<dbReference type="InterPro" id="IPR007138">
    <property type="entry name" value="ABM_dom"/>
</dbReference>
<gene>
    <name evidence="2" type="ORF">Q75_04165</name>
</gene>
<dbReference type="Proteomes" id="UP000074108">
    <property type="component" value="Unassembled WGS sequence"/>
</dbReference>
<dbReference type="AlphaFoldDB" id="A0A147KAF9"/>
<reference evidence="2 3" key="1">
    <citation type="journal article" date="2016" name="Front. Microbiol.">
        <title>Microevolution Analysis of Bacillus coahuilensis Unveils Differences in Phosphorus Acquisition Strategies and Their Regulation.</title>
        <authorList>
            <person name="Gomez-Lunar Z."/>
            <person name="Hernandez-Gonzalez I."/>
            <person name="Rodriguez-Torres M.D."/>
            <person name="Souza V."/>
            <person name="Olmedo-Alvarez G."/>
        </authorList>
    </citation>
    <scope>NUCLEOTIDE SEQUENCE [LARGE SCALE GENOMIC DNA]</scope>
    <source>
        <strain evidence="3">p1.1.43</strain>
    </source>
</reference>
<keyword evidence="3" id="KW-1185">Reference proteome</keyword>
<dbReference type="InterPro" id="IPR011008">
    <property type="entry name" value="Dimeric_a/b-barrel"/>
</dbReference>
<dbReference type="PATRIC" id="fig|1150625.3.peg.870"/>
<dbReference type="OrthoDB" id="2352283at2"/>
<comment type="caution">
    <text evidence="2">The sequence shown here is derived from an EMBL/GenBank/DDBJ whole genome shotgun (WGS) entry which is preliminary data.</text>
</comment>
<evidence type="ECO:0000313" key="3">
    <source>
        <dbReference type="Proteomes" id="UP000074108"/>
    </source>
</evidence>
<dbReference type="SUPFAM" id="SSF54909">
    <property type="entry name" value="Dimeric alpha+beta barrel"/>
    <property type="match status" value="1"/>
</dbReference>
<organism evidence="2 3">
    <name type="scientific">Bacillus coahuilensis p1.1.43</name>
    <dbReference type="NCBI Taxonomy" id="1150625"/>
    <lineage>
        <taxon>Bacteria</taxon>
        <taxon>Bacillati</taxon>
        <taxon>Bacillota</taxon>
        <taxon>Bacilli</taxon>
        <taxon>Bacillales</taxon>
        <taxon>Bacillaceae</taxon>
        <taxon>Bacillus</taxon>
    </lineage>
</organism>
<dbReference type="EMBL" id="LDYG01000020">
    <property type="protein sequence ID" value="KUP07706.1"/>
    <property type="molecule type" value="Genomic_DNA"/>
</dbReference>
<sequence length="171" mass="19566">MKIYMTSGTYEYLQTKRNAVGSETTILMQNENTSLLLHETIGDTFFNEPRSYEVIDASGALRENGFVVMNNIPVTDEGRPVFEDRFKSRARAIESVPGFIAIRVLRPLNSDTYIILTQWDDKEAFKNWQSSQAYNKAHEKRGTGEGIDQKHPSIFTRPSFVTTYTIPTEEE</sequence>
<dbReference type="STRING" id="1150625.Q75_04165"/>